<dbReference type="KEGG" id="rama:IDM48_08195"/>
<proteinExistence type="predicted"/>
<dbReference type="RefSeq" id="WP_190616891.1">
    <property type="nucleotide sequence ID" value="NZ_CP061538.1"/>
</dbReference>
<feature type="region of interest" description="Disordered" evidence="1">
    <location>
        <begin position="171"/>
        <end position="219"/>
    </location>
</feature>
<evidence type="ECO:0000313" key="4">
    <source>
        <dbReference type="Proteomes" id="UP000516421"/>
    </source>
</evidence>
<dbReference type="Pfam" id="PF07332">
    <property type="entry name" value="Phage_holin_3_6"/>
    <property type="match status" value="1"/>
</dbReference>
<keyword evidence="2" id="KW-0812">Transmembrane</keyword>
<evidence type="ECO:0000313" key="3">
    <source>
        <dbReference type="EMBL" id="QNV39373.1"/>
    </source>
</evidence>
<feature type="transmembrane region" description="Helical" evidence="2">
    <location>
        <begin position="84"/>
        <end position="110"/>
    </location>
</feature>
<evidence type="ECO:0000256" key="2">
    <source>
        <dbReference type="SAM" id="Phobius"/>
    </source>
</evidence>
<keyword evidence="2" id="KW-0472">Membrane</keyword>
<dbReference type="AlphaFoldDB" id="A0A7H2BI77"/>
<dbReference type="Proteomes" id="UP000516421">
    <property type="component" value="Chromosome"/>
</dbReference>
<feature type="compositionally biased region" description="Basic and acidic residues" evidence="1">
    <location>
        <begin position="174"/>
        <end position="204"/>
    </location>
</feature>
<dbReference type="EMBL" id="CP061538">
    <property type="protein sequence ID" value="QNV39373.1"/>
    <property type="molecule type" value="Genomic_DNA"/>
</dbReference>
<accession>A0A7H2BI77</accession>
<keyword evidence="2" id="KW-1133">Transmembrane helix</keyword>
<feature type="transmembrane region" description="Helical" evidence="2">
    <location>
        <begin position="116"/>
        <end position="141"/>
    </location>
</feature>
<name>A0A7H2BI77_9MICC</name>
<reference evidence="3 4" key="1">
    <citation type="submission" date="2020-09" db="EMBL/GenBank/DDBJ databases">
        <title>Investigation of environmental microbe.</title>
        <authorList>
            <person name="Ou Y."/>
            <person name="Kang Q."/>
        </authorList>
    </citation>
    <scope>NUCLEOTIDE SEQUENCE [LARGE SCALE GENOMIC DNA]</scope>
    <source>
        <strain evidence="3 4">KJZ-9</strain>
    </source>
</reference>
<dbReference type="InterPro" id="IPR009937">
    <property type="entry name" value="Phage_holin_3_6"/>
</dbReference>
<sequence length="310" mass="33324">MTEKIVTVNPDSARAESVRVEGVRTDAAKGPRVRTAFANLKESASRSIDATKVIGRLAPKQIKDEIQIAKFELKDKGIGVGKGAAVAAVGLFFALCMLIALVSAAILGLAEIMPGWLAALVLAAVFLILTAIFVLIGIGMIKKQLPFKPESAIFGVLYDLGVLKDGSAMNSSRLKREQEEKAKAKQEEKEAKKAAEKEEAEKEGGQAPAANEDQLKQRTNQRREHLKTLRDDLDLQVNSVKSEGTNLVAGSKANVQNAPGEAKVKFASHGRQFTQNATDPEALKARWGSFAALAASVSAFFVFLGKLIKR</sequence>
<keyword evidence="4" id="KW-1185">Reference proteome</keyword>
<evidence type="ECO:0000256" key="1">
    <source>
        <dbReference type="SAM" id="MobiDB-lite"/>
    </source>
</evidence>
<protein>
    <submittedName>
        <fullName evidence="3">Phage holin family protein</fullName>
    </submittedName>
</protein>
<organism evidence="3 4">
    <name type="scientific">Rothia amarae</name>
    <dbReference type="NCBI Taxonomy" id="169480"/>
    <lineage>
        <taxon>Bacteria</taxon>
        <taxon>Bacillati</taxon>
        <taxon>Actinomycetota</taxon>
        <taxon>Actinomycetes</taxon>
        <taxon>Micrococcales</taxon>
        <taxon>Micrococcaceae</taxon>
        <taxon>Rothia</taxon>
    </lineage>
</organism>
<gene>
    <name evidence="3" type="ORF">IDM48_08195</name>
</gene>
<feature type="transmembrane region" description="Helical" evidence="2">
    <location>
        <begin position="290"/>
        <end position="308"/>
    </location>
</feature>